<dbReference type="Pfam" id="PF05544">
    <property type="entry name" value="Pro_racemase"/>
    <property type="match status" value="1"/>
</dbReference>
<protein>
    <submittedName>
        <fullName evidence="2">Proline racemase family protein</fullName>
    </submittedName>
</protein>
<name>A0A7Y8VRY1_9FIRM</name>
<dbReference type="Proteomes" id="UP000526307">
    <property type="component" value="Unassembled WGS sequence"/>
</dbReference>
<sequence length="343" mass="38427">MNLKPKIDFKHFERCFTAIDTHTMGEFTRVVIGGFPEIPGNTMIEKRNYIVEHYDQYRRAMMFEPRGHNDMFGAIVLEPVHAEADYGVLFMESETYTNMCGHGSIGTATALVEAGLVEVREPFTEVVLDTAAGVVHTRVKVENGRAQEVTITNVPSFLYKDNLEIDIDGYRIPYAISFGGQFIPLVDARKLGVEICTENIPFFTDVGIKMLEKIPQEVEIRHPTVDIREVTTLEFYDESPTEQADMKNIVVFGKHQVDRSPCGTGTCAKMAMMHAHGRLGLHRPLINESVIGTLFRGELIDEVQEGEFSAVIPQITGSAYVTGIATYLIDPRDPLRYGFVLGE</sequence>
<dbReference type="SUPFAM" id="SSF54506">
    <property type="entry name" value="Diaminopimelate epimerase-like"/>
    <property type="match status" value="1"/>
</dbReference>
<evidence type="ECO:0000313" key="2">
    <source>
        <dbReference type="EMBL" id="NWO23518.1"/>
    </source>
</evidence>
<proteinExistence type="inferred from homology"/>
<evidence type="ECO:0000313" key="3">
    <source>
        <dbReference type="Proteomes" id="UP000526307"/>
    </source>
</evidence>
<dbReference type="SFLD" id="SFLDS00028">
    <property type="entry name" value="Proline_Racemase"/>
    <property type="match status" value="1"/>
</dbReference>
<dbReference type="PANTHER" id="PTHR33442:SF5">
    <property type="entry name" value="BIFUNCTIONAL TRANS-3-HYDROXY-L-PROLINE DEHYDRATASE_2-EPIMERASE"/>
    <property type="match status" value="1"/>
</dbReference>
<dbReference type="AlphaFoldDB" id="A0A7Y8VRY1"/>
<dbReference type="FunFam" id="3.10.310.10:FF:000003">
    <property type="entry name" value="Proline racemase"/>
    <property type="match status" value="1"/>
</dbReference>
<organism evidence="2 3">
    <name type="scientific">Mogibacterium timidum</name>
    <dbReference type="NCBI Taxonomy" id="35519"/>
    <lineage>
        <taxon>Bacteria</taxon>
        <taxon>Bacillati</taxon>
        <taxon>Bacillota</taxon>
        <taxon>Clostridia</taxon>
        <taxon>Peptostreptococcales</taxon>
        <taxon>Anaerovoracaceae</taxon>
        <taxon>Mogibacterium</taxon>
    </lineage>
</organism>
<comment type="similarity">
    <text evidence="1">Belongs to the proline racemase family.</text>
</comment>
<dbReference type="InterPro" id="IPR008794">
    <property type="entry name" value="Pro_racemase_fam"/>
</dbReference>
<reference evidence="2 3" key="1">
    <citation type="submission" date="2020-06" db="EMBL/GenBank/DDBJ databases">
        <title>Mogibacterium timidum strain W9173 genomic sequence.</title>
        <authorList>
            <person name="Wade W.G."/>
            <person name="Johnston C.D."/>
            <person name="Chen T."/>
            <person name="Dewhirst F.E."/>
        </authorList>
    </citation>
    <scope>NUCLEOTIDE SEQUENCE [LARGE SCALE GENOMIC DNA]</scope>
    <source>
        <strain evidence="2 3">W9173</strain>
    </source>
</reference>
<evidence type="ECO:0000256" key="1">
    <source>
        <dbReference type="ARBA" id="ARBA00007529"/>
    </source>
</evidence>
<dbReference type="EMBL" id="JABXYR010000002">
    <property type="protein sequence ID" value="NWO23518.1"/>
    <property type="molecule type" value="Genomic_DNA"/>
</dbReference>
<comment type="caution">
    <text evidence="2">The sequence shown here is derived from an EMBL/GenBank/DDBJ whole genome shotgun (WGS) entry which is preliminary data.</text>
</comment>
<accession>A0A7Y8VRY1</accession>
<dbReference type="PIRSF" id="PIRSF029792">
    <property type="entry name" value="Pro_racemase"/>
    <property type="match status" value="1"/>
</dbReference>
<dbReference type="GO" id="GO:0047580">
    <property type="term" value="F:4-hydroxyproline epimerase activity"/>
    <property type="evidence" value="ECO:0007669"/>
    <property type="project" value="TreeGrafter"/>
</dbReference>
<dbReference type="PANTHER" id="PTHR33442">
    <property type="entry name" value="TRANS-3-HYDROXY-L-PROLINE DEHYDRATASE"/>
    <property type="match status" value="1"/>
</dbReference>
<keyword evidence="3" id="KW-1185">Reference proteome</keyword>
<dbReference type="Gene3D" id="3.10.310.10">
    <property type="entry name" value="Diaminopimelate Epimerase, Chain A, domain 1"/>
    <property type="match status" value="2"/>
</dbReference>
<dbReference type="RefSeq" id="WP_036379968.1">
    <property type="nucleotide sequence ID" value="NZ_JABXYR010000002.1"/>
</dbReference>
<gene>
    <name evidence="2" type="ORF">HW270_05500</name>
</gene>